<dbReference type="CDD" id="cd19754">
    <property type="entry name" value="FHb_fungal-globin"/>
    <property type="match status" value="1"/>
</dbReference>
<keyword evidence="12" id="KW-0520">NAD</keyword>
<evidence type="ECO:0000256" key="2">
    <source>
        <dbReference type="ARBA" id="ARBA00001974"/>
    </source>
</evidence>
<keyword evidence="6" id="KW-0349">Heme</keyword>
<feature type="domain" description="FAD-binding FR-type" evidence="16">
    <location>
        <begin position="154"/>
        <end position="262"/>
    </location>
</feature>
<protein>
    <recommendedName>
        <fullName evidence="4">nitric oxide dioxygenase</fullName>
        <ecNumber evidence="4">1.14.12.17</ecNumber>
    </recommendedName>
</protein>
<dbReference type="SUPFAM" id="SSF46458">
    <property type="entry name" value="Globin-like"/>
    <property type="match status" value="1"/>
</dbReference>
<evidence type="ECO:0000256" key="6">
    <source>
        <dbReference type="ARBA" id="ARBA00022617"/>
    </source>
</evidence>
<dbReference type="InterPro" id="IPR017938">
    <property type="entry name" value="Riboflavin_synthase-like_b-brl"/>
</dbReference>
<dbReference type="GO" id="GO:0009636">
    <property type="term" value="P:response to toxic substance"/>
    <property type="evidence" value="ECO:0007669"/>
    <property type="project" value="UniProtKB-KW"/>
</dbReference>
<dbReference type="SUPFAM" id="SSF52343">
    <property type="entry name" value="Ferredoxin reductase-like, C-terminal NADP-linked domain"/>
    <property type="match status" value="1"/>
</dbReference>
<dbReference type="GO" id="GO:0008941">
    <property type="term" value="F:nitric oxide dioxygenase NAD(P)H activity"/>
    <property type="evidence" value="ECO:0007669"/>
    <property type="project" value="UniProtKB-EC"/>
</dbReference>
<dbReference type="PANTHER" id="PTHR43396:SF3">
    <property type="entry name" value="FLAVOHEMOPROTEIN"/>
    <property type="match status" value="1"/>
</dbReference>
<reference evidence="17" key="1">
    <citation type="submission" date="2022-03" db="EMBL/GenBank/DDBJ databases">
        <authorList>
            <person name="Legras J.-L."/>
            <person name="Devillers H."/>
            <person name="Grondin C."/>
        </authorList>
    </citation>
    <scope>NUCLEOTIDE SEQUENCE</scope>
    <source>
        <strain evidence="17">CLIB 1423</strain>
    </source>
</reference>
<dbReference type="Pfam" id="PF00175">
    <property type="entry name" value="NAD_binding_1"/>
    <property type="match status" value="1"/>
</dbReference>
<dbReference type="GO" id="GO:0071949">
    <property type="term" value="F:FAD binding"/>
    <property type="evidence" value="ECO:0007669"/>
    <property type="project" value="TreeGrafter"/>
</dbReference>
<dbReference type="Gene3D" id="1.10.490.10">
    <property type="entry name" value="Globins"/>
    <property type="match status" value="1"/>
</dbReference>
<dbReference type="Pfam" id="PF00042">
    <property type="entry name" value="Globin"/>
    <property type="match status" value="1"/>
</dbReference>
<dbReference type="GO" id="GO:0046210">
    <property type="term" value="P:nitric oxide catabolic process"/>
    <property type="evidence" value="ECO:0007669"/>
    <property type="project" value="TreeGrafter"/>
</dbReference>
<evidence type="ECO:0000256" key="12">
    <source>
        <dbReference type="ARBA" id="ARBA00023027"/>
    </source>
</evidence>
<evidence type="ECO:0000256" key="3">
    <source>
        <dbReference type="ARBA" id="ARBA00006401"/>
    </source>
</evidence>
<evidence type="ECO:0000259" key="15">
    <source>
        <dbReference type="PROSITE" id="PS01033"/>
    </source>
</evidence>
<comment type="caution">
    <text evidence="17">The sequence shown here is derived from an EMBL/GenBank/DDBJ whole genome shotgun (WGS) entry which is preliminary data.</text>
</comment>
<evidence type="ECO:0000256" key="11">
    <source>
        <dbReference type="ARBA" id="ARBA00023004"/>
    </source>
</evidence>
<dbReference type="FunFam" id="1.10.490.10:FF:000003">
    <property type="entry name" value="Flavohemoprotein"/>
    <property type="match status" value="1"/>
</dbReference>
<dbReference type="PANTHER" id="PTHR43396">
    <property type="entry name" value="FLAVOHEMOPROTEIN"/>
    <property type="match status" value="1"/>
</dbReference>
<evidence type="ECO:0000256" key="4">
    <source>
        <dbReference type="ARBA" id="ARBA00012229"/>
    </source>
</evidence>
<sequence>MDYTFTELTDEQKKYIKATIPYLEKAGVDLTAKFYSNMLEKNEEVRPFFNKAHQATREQPAILAFALLAYAQNIDDLTPLVGFVKQIIIKHTGLQIKPHHYPIVGTNLLETMVEVLGSEVASPPLIEAWATAYGNLAKLLIDGEREIYEQNQWDGFREFEVTSIEDESSDVKSVQFKPKDATQKVQIPQRGQYVGIRFTLDDGTVTTREYSLSSYDTVKNNKYQISVKRDRNGGIVSNFVHDKLRVGDTIKVSPPNGNFVYRHEESKPVLIFTAGIGITPMVSIMQQALESGREVIMHYSNSSVEVRPFTKVLQQLKEKYGKTFTLNEYISQAQEQEGSIKLDKVSNRRIESTDIPSNSVDYDVYLLGPSSYNDVIFGALAQKGVEKSKVATEVFGVYKP</sequence>
<keyword evidence="11" id="KW-0408">Iron</keyword>
<dbReference type="EC" id="1.14.12.17" evidence="4"/>
<dbReference type="Gene3D" id="3.40.50.80">
    <property type="entry name" value="Nucleotide-binding domain of ferredoxin-NADP reductase (FNR) module"/>
    <property type="match status" value="1"/>
</dbReference>
<dbReference type="AlphaFoldDB" id="A0A9P0QQ79"/>
<keyword evidence="7" id="KW-0285">Flavoprotein</keyword>
<comment type="similarity">
    <text evidence="3">In the C-terminal section; belongs to the flavoprotein pyridine nucleotide cytochrome reductase family.</text>
</comment>
<dbReference type="Proteomes" id="UP000837801">
    <property type="component" value="Unassembled WGS sequence"/>
</dbReference>
<evidence type="ECO:0000256" key="13">
    <source>
        <dbReference type="ARBA" id="ARBA00048649"/>
    </source>
</evidence>
<evidence type="ECO:0000256" key="8">
    <source>
        <dbReference type="ARBA" id="ARBA00022723"/>
    </source>
</evidence>
<keyword evidence="10" id="KW-0521">NADP</keyword>
<dbReference type="SUPFAM" id="SSF63380">
    <property type="entry name" value="Riboflavin synthase domain-like"/>
    <property type="match status" value="1"/>
</dbReference>
<comment type="cofactor">
    <cofactor evidence="1">
        <name>heme b</name>
        <dbReference type="ChEBI" id="CHEBI:60344"/>
    </cofactor>
</comment>
<comment type="catalytic activity">
    <reaction evidence="14">
        <text>2 nitric oxide + NADPH + 2 O2 = 2 nitrate + NADP(+) + H(+)</text>
        <dbReference type="Rhea" id="RHEA:19465"/>
        <dbReference type="ChEBI" id="CHEBI:15378"/>
        <dbReference type="ChEBI" id="CHEBI:15379"/>
        <dbReference type="ChEBI" id="CHEBI:16480"/>
        <dbReference type="ChEBI" id="CHEBI:17632"/>
        <dbReference type="ChEBI" id="CHEBI:57783"/>
        <dbReference type="ChEBI" id="CHEBI:58349"/>
        <dbReference type="EC" id="1.14.12.17"/>
    </reaction>
</comment>
<dbReference type="InterPro" id="IPR008333">
    <property type="entry name" value="Cbr1-like_FAD-bd_dom"/>
</dbReference>
<comment type="catalytic activity">
    <reaction evidence="13">
        <text>2 nitric oxide + NADH + 2 O2 = 2 nitrate + NAD(+) + H(+)</text>
        <dbReference type="Rhea" id="RHEA:19469"/>
        <dbReference type="ChEBI" id="CHEBI:15378"/>
        <dbReference type="ChEBI" id="CHEBI:15379"/>
        <dbReference type="ChEBI" id="CHEBI:16480"/>
        <dbReference type="ChEBI" id="CHEBI:17632"/>
        <dbReference type="ChEBI" id="CHEBI:57540"/>
        <dbReference type="ChEBI" id="CHEBI:57945"/>
        <dbReference type="EC" id="1.14.12.17"/>
    </reaction>
</comment>
<evidence type="ECO:0000313" key="18">
    <source>
        <dbReference type="Proteomes" id="UP000837801"/>
    </source>
</evidence>
<evidence type="ECO:0000256" key="7">
    <source>
        <dbReference type="ARBA" id="ARBA00022630"/>
    </source>
</evidence>
<dbReference type="GO" id="GO:0046872">
    <property type="term" value="F:metal ion binding"/>
    <property type="evidence" value="ECO:0007669"/>
    <property type="project" value="UniProtKB-KW"/>
</dbReference>
<keyword evidence="9" id="KW-0274">FAD</keyword>
<keyword evidence="5" id="KW-0216">Detoxification</keyword>
<dbReference type="Pfam" id="PF00970">
    <property type="entry name" value="FAD_binding_6"/>
    <property type="match status" value="1"/>
</dbReference>
<dbReference type="InterPro" id="IPR009050">
    <property type="entry name" value="Globin-like_sf"/>
</dbReference>
<dbReference type="CDD" id="cd06184">
    <property type="entry name" value="flavohem_like_fad_nad_binding"/>
    <property type="match status" value="1"/>
</dbReference>
<evidence type="ECO:0000259" key="16">
    <source>
        <dbReference type="PROSITE" id="PS51384"/>
    </source>
</evidence>
<feature type="domain" description="Globin" evidence="15">
    <location>
        <begin position="7"/>
        <end position="145"/>
    </location>
</feature>
<gene>
    <name evidence="17" type="ORF">CLIB1423_11S01024</name>
</gene>
<proteinExistence type="inferred from homology"/>
<dbReference type="InterPro" id="IPR017927">
    <property type="entry name" value="FAD-bd_FR_type"/>
</dbReference>
<dbReference type="InterPro" id="IPR001433">
    <property type="entry name" value="OxRdtase_FAD/NAD-bd"/>
</dbReference>
<keyword evidence="8" id="KW-0479">Metal-binding</keyword>
<dbReference type="GO" id="GO:0071500">
    <property type="term" value="P:cellular response to nitrosative stress"/>
    <property type="evidence" value="ECO:0007669"/>
    <property type="project" value="TreeGrafter"/>
</dbReference>
<dbReference type="InterPro" id="IPR039261">
    <property type="entry name" value="FNR_nucleotide-bd"/>
</dbReference>
<comment type="cofactor">
    <cofactor evidence="2">
        <name>FAD</name>
        <dbReference type="ChEBI" id="CHEBI:57692"/>
    </cofactor>
</comment>
<evidence type="ECO:0000256" key="9">
    <source>
        <dbReference type="ARBA" id="ARBA00022827"/>
    </source>
</evidence>
<organism evidence="17 18">
    <name type="scientific">[Candida] railenensis</name>
    <dbReference type="NCBI Taxonomy" id="45579"/>
    <lineage>
        <taxon>Eukaryota</taxon>
        <taxon>Fungi</taxon>
        <taxon>Dikarya</taxon>
        <taxon>Ascomycota</taxon>
        <taxon>Saccharomycotina</taxon>
        <taxon>Pichiomycetes</taxon>
        <taxon>Debaryomycetaceae</taxon>
        <taxon>Kurtzmaniella</taxon>
    </lineage>
</organism>
<evidence type="ECO:0000313" key="17">
    <source>
        <dbReference type="EMBL" id="CAH2353497.1"/>
    </source>
</evidence>
<dbReference type="InterPro" id="IPR000971">
    <property type="entry name" value="Globin"/>
</dbReference>
<dbReference type="GO" id="GO:0019825">
    <property type="term" value="F:oxygen binding"/>
    <property type="evidence" value="ECO:0007669"/>
    <property type="project" value="InterPro"/>
</dbReference>
<dbReference type="Gene3D" id="2.40.30.10">
    <property type="entry name" value="Translation factors"/>
    <property type="match status" value="1"/>
</dbReference>
<name>A0A9P0QQ79_9ASCO</name>
<dbReference type="EMBL" id="CAKXYY010000011">
    <property type="protein sequence ID" value="CAH2353497.1"/>
    <property type="molecule type" value="Genomic_DNA"/>
</dbReference>
<dbReference type="InterPro" id="IPR012292">
    <property type="entry name" value="Globin/Proto"/>
</dbReference>
<dbReference type="OrthoDB" id="436496at2759"/>
<accession>A0A9P0QQ79</accession>
<evidence type="ECO:0000256" key="1">
    <source>
        <dbReference type="ARBA" id="ARBA00001970"/>
    </source>
</evidence>
<evidence type="ECO:0000256" key="14">
    <source>
        <dbReference type="ARBA" id="ARBA00049433"/>
    </source>
</evidence>
<evidence type="ECO:0000256" key="5">
    <source>
        <dbReference type="ARBA" id="ARBA00022575"/>
    </source>
</evidence>
<dbReference type="PROSITE" id="PS01033">
    <property type="entry name" value="GLOBIN"/>
    <property type="match status" value="1"/>
</dbReference>
<dbReference type="GO" id="GO:0020037">
    <property type="term" value="F:heme binding"/>
    <property type="evidence" value="ECO:0007669"/>
    <property type="project" value="InterPro"/>
</dbReference>
<evidence type="ECO:0000256" key="10">
    <source>
        <dbReference type="ARBA" id="ARBA00022857"/>
    </source>
</evidence>
<keyword evidence="18" id="KW-1185">Reference proteome</keyword>
<dbReference type="PROSITE" id="PS51384">
    <property type="entry name" value="FAD_FR"/>
    <property type="match status" value="1"/>
</dbReference>